<comment type="activity regulation">
    <text evidence="11">Activated by phosphorylation and inhibited by fructose 1,6-bisphosphate (FBP).</text>
</comment>
<feature type="binding site" evidence="11">
    <location>
        <position position="243"/>
    </location>
    <ligand>
        <name>glycerol</name>
        <dbReference type="ChEBI" id="CHEBI:17754"/>
    </ligand>
</feature>
<dbReference type="InterPro" id="IPR018485">
    <property type="entry name" value="FGGY_C"/>
</dbReference>
<dbReference type="Proteomes" id="UP000250223">
    <property type="component" value="Unassembled WGS sequence"/>
</dbReference>
<evidence type="ECO:0000256" key="11">
    <source>
        <dbReference type="HAMAP-Rule" id="MF_00186"/>
    </source>
</evidence>
<comment type="caution">
    <text evidence="11">Lacks conserved residue(s) required for the propagation of feature annotation.</text>
</comment>
<evidence type="ECO:0000256" key="6">
    <source>
        <dbReference type="ARBA" id="ARBA00022798"/>
    </source>
</evidence>
<keyword evidence="4 11" id="KW-0547">Nucleotide-binding</keyword>
<keyword evidence="5 11" id="KW-0418">Kinase</keyword>
<feature type="domain" description="Carbohydrate kinase FGGY C-terminal" evidence="14">
    <location>
        <begin position="260"/>
        <end position="449"/>
    </location>
</feature>
<evidence type="ECO:0000256" key="8">
    <source>
        <dbReference type="ARBA" id="ARBA00052101"/>
    </source>
</evidence>
<evidence type="ECO:0000256" key="3">
    <source>
        <dbReference type="ARBA" id="ARBA00022679"/>
    </source>
</evidence>
<dbReference type="PIRSF" id="PIRSF000538">
    <property type="entry name" value="GlpK"/>
    <property type="match status" value="1"/>
</dbReference>
<dbReference type="NCBIfam" id="NF000756">
    <property type="entry name" value="PRK00047.1"/>
    <property type="match status" value="1"/>
</dbReference>
<feature type="binding site" evidence="11">
    <location>
        <position position="243"/>
    </location>
    <ligand>
        <name>sn-glycerol 3-phosphate</name>
        <dbReference type="ChEBI" id="CHEBI:57597"/>
    </ligand>
</feature>
<dbReference type="FunFam" id="3.30.420.40:FF:000007">
    <property type="entry name" value="Glycerol kinase"/>
    <property type="match status" value="1"/>
</dbReference>
<evidence type="ECO:0000256" key="12">
    <source>
        <dbReference type="RuleBase" id="RU003733"/>
    </source>
</evidence>
<dbReference type="GO" id="GO:0004370">
    <property type="term" value="F:glycerol kinase activity"/>
    <property type="evidence" value="ECO:0007669"/>
    <property type="project" value="UniProtKB-UniRule"/>
</dbReference>
<comment type="pathway">
    <text evidence="1 11">Polyol metabolism; glycerol degradation via glycerol kinase pathway; sn-glycerol 3-phosphate from glycerol: step 1/1.</text>
</comment>
<dbReference type="PANTHER" id="PTHR10196:SF69">
    <property type="entry name" value="GLYCEROL KINASE"/>
    <property type="match status" value="1"/>
</dbReference>
<feature type="binding site" evidence="11">
    <location>
        <position position="308"/>
    </location>
    <ligand>
        <name>ADP</name>
        <dbReference type="ChEBI" id="CHEBI:456216"/>
    </ligand>
</feature>
<evidence type="ECO:0000256" key="5">
    <source>
        <dbReference type="ARBA" id="ARBA00022777"/>
    </source>
</evidence>
<dbReference type="AlphaFoldDB" id="A0A2X2VSM9"/>
<evidence type="ECO:0000256" key="1">
    <source>
        <dbReference type="ARBA" id="ARBA00005190"/>
    </source>
</evidence>
<feature type="binding site" evidence="11">
    <location>
        <position position="413"/>
    </location>
    <ligand>
        <name>ADP</name>
        <dbReference type="ChEBI" id="CHEBI:456216"/>
    </ligand>
</feature>
<organism evidence="15 16">
    <name type="scientific">Clostridium cochlearium</name>
    <dbReference type="NCBI Taxonomy" id="1494"/>
    <lineage>
        <taxon>Bacteria</taxon>
        <taxon>Bacillati</taxon>
        <taxon>Bacillota</taxon>
        <taxon>Clostridia</taxon>
        <taxon>Eubacteriales</taxon>
        <taxon>Clostridiaceae</taxon>
        <taxon>Clostridium</taxon>
    </lineage>
</organism>
<feature type="binding site" evidence="11">
    <location>
        <position position="308"/>
    </location>
    <ligand>
        <name>ATP</name>
        <dbReference type="ChEBI" id="CHEBI:30616"/>
    </ligand>
</feature>
<dbReference type="PANTHER" id="PTHR10196">
    <property type="entry name" value="SUGAR KINASE"/>
    <property type="match status" value="1"/>
</dbReference>
<dbReference type="Gene3D" id="3.30.420.40">
    <property type="match status" value="2"/>
</dbReference>
<evidence type="ECO:0000256" key="9">
    <source>
        <dbReference type="ARBA" id="ARBA00054633"/>
    </source>
</evidence>
<dbReference type="InterPro" id="IPR000577">
    <property type="entry name" value="Carb_kinase_FGGY"/>
</dbReference>
<proteinExistence type="inferred from homology"/>
<keyword evidence="6 11" id="KW-0319">Glycerol metabolism</keyword>
<comment type="function">
    <text evidence="9 11">Key enzyme in the regulation of glycerol uptake and metabolism. Catalyzes the phosphorylation of glycerol to yield sn-glycerol 3-phosphate.</text>
</comment>
<keyword evidence="7 11" id="KW-0067">ATP-binding</keyword>
<dbReference type="InterPro" id="IPR005999">
    <property type="entry name" value="Glycerol_kin"/>
</dbReference>
<comment type="similarity">
    <text evidence="2 11 12">Belongs to the FGGY kinase family.</text>
</comment>
<feature type="binding site" evidence="11">
    <location>
        <position position="265"/>
    </location>
    <ligand>
        <name>ADP</name>
        <dbReference type="ChEBI" id="CHEBI:456216"/>
    </ligand>
</feature>
<evidence type="ECO:0000259" key="14">
    <source>
        <dbReference type="Pfam" id="PF02782"/>
    </source>
</evidence>
<feature type="binding site" evidence="11">
    <location>
        <position position="12"/>
    </location>
    <ligand>
        <name>sn-glycerol 3-phosphate</name>
        <dbReference type="ChEBI" id="CHEBI:57597"/>
    </ligand>
</feature>
<dbReference type="InterPro" id="IPR043129">
    <property type="entry name" value="ATPase_NBD"/>
</dbReference>
<dbReference type="EMBL" id="UAWC01000004">
    <property type="protein sequence ID" value="SQB34012.1"/>
    <property type="molecule type" value="Genomic_DNA"/>
</dbReference>
<evidence type="ECO:0000256" key="10">
    <source>
        <dbReference type="ARBA" id="ARBA00063665"/>
    </source>
</evidence>
<feature type="domain" description="Carbohydrate kinase FGGY N-terminal" evidence="13">
    <location>
        <begin position="4"/>
        <end position="250"/>
    </location>
</feature>
<feature type="binding site" evidence="11">
    <location>
        <position position="134"/>
    </location>
    <ligand>
        <name>sn-glycerol 3-phosphate</name>
        <dbReference type="ChEBI" id="CHEBI:57597"/>
    </ligand>
</feature>
<evidence type="ECO:0000256" key="7">
    <source>
        <dbReference type="ARBA" id="ARBA00022840"/>
    </source>
</evidence>
<protein>
    <recommendedName>
        <fullName evidence="11">Glycerol kinase</fullName>
        <ecNumber evidence="11">2.7.1.30</ecNumber>
    </recommendedName>
    <alternativeName>
        <fullName evidence="11">ATP:glycerol 3-phosphotransferase</fullName>
    </alternativeName>
    <alternativeName>
        <fullName evidence="11">Glycerokinase</fullName>
        <shortName evidence="11">GK</shortName>
    </alternativeName>
</protein>
<name>A0A2X2VSM9_CLOCO</name>
<sequence length="493" mass="55304">MERYIMVLDQGSTRCKCILFNKKGETIGESSRDVEPIYPKLGWVEYNPVNIWASQFSAITELLAKHNISIEKIASVGITNQRETIVVWDKRTGIPVYNAIAWQCRRTVQISEELNKRGYGEVIKEKTGLVLDPYFSATKIKWILDNVEGAREEAEKGNLAFGTMDSWLIWNLTKGEKHITDYSNASRTMLFNIHTLQWDKELLEIFQIPKSILPEVLPSSYVYGYTDSILFGKEIAIGGIAGDQNASLFGQTAFEEGSAKNTYGTGCFMLMNTGNKPINSQKGLITTIAWGLDGEITYALEGSVFMAGEGINWIKDNLRMIDSLDSAEKYALAVENTNNVYMVPAFGGLGAPYWDPEARGIVIGITRGTKKEHFIRAVIESLAYQSYDVLKAMEEDSGIVLKKLRVDGQYSTNNFLMQFQSDILDCKVEKPKNILNTAGLGAAYFAGLAVGFWENKEEILKNNGIEKEFESSIDDKKRKVLIDGWKEAIKRTI</sequence>
<feature type="binding site" evidence="11">
    <location>
        <position position="13"/>
    </location>
    <ligand>
        <name>ATP</name>
        <dbReference type="ChEBI" id="CHEBI:30616"/>
    </ligand>
</feature>
<dbReference type="Pfam" id="PF02782">
    <property type="entry name" value="FGGY_C"/>
    <property type="match status" value="1"/>
</dbReference>
<evidence type="ECO:0000256" key="2">
    <source>
        <dbReference type="ARBA" id="ARBA00009156"/>
    </source>
</evidence>
<evidence type="ECO:0000256" key="4">
    <source>
        <dbReference type="ARBA" id="ARBA00022741"/>
    </source>
</evidence>
<dbReference type="GO" id="GO:0019563">
    <property type="term" value="P:glycerol catabolic process"/>
    <property type="evidence" value="ECO:0007669"/>
    <property type="project" value="UniProtKB-UniRule"/>
</dbReference>
<dbReference type="FunFam" id="3.30.420.40:FF:000008">
    <property type="entry name" value="Glycerol kinase"/>
    <property type="match status" value="1"/>
</dbReference>
<feature type="binding site" evidence="11">
    <location>
        <position position="244"/>
    </location>
    <ligand>
        <name>glycerol</name>
        <dbReference type="ChEBI" id="CHEBI:17754"/>
    </ligand>
</feature>
<dbReference type="CDD" id="cd07786">
    <property type="entry name" value="FGGY_EcGK_like"/>
    <property type="match status" value="1"/>
</dbReference>
<accession>A0A2X2VSM9</accession>
<dbReference type="PROSITE" id="PS00445">
    <property type="entry name" value="FGGY_KINASES_2"/>
    <property type="match status" value="1"/>
</dbReference>
<feature type="binding site" evidence="11">
    <location>
        <position position="82"/>
    </location>
    <ligand>
        <name>glycerol</name>
        <dbReference type="ChEBI" id="CHEBI:17754"/>
    </ligand>
</feature>
<reference evidence="15 16" key="1">
    <citation type="submission" date="2018-06" db="EMBL/GenBank/DDBJ databases">
        <authorList>
            <consortium name="Pathogen Informatics"/>
            <person name="Doyle S."/>
        </authorList>
    </citation>
    <scope>NUCLEOTIDE SEQUENCE [LARGE SCALE GENOMIC DNA]</scope>
    <source>
        <strain evidence="15 16">NCTC13028</strain>
    </source>
</reference>
<gene>
    <name evidence="15" type="primary">glpK_2</name>
    <name evidence="11" type="synonym">glpK</name>
    <name evidence="15" type="ORF">NCTC13028_00892</name>
</gene>
<evidence type="ECO:0000259" key="13">
    <source>
        <dbReference type="Pfam" id="PF00370"/>
    </source>
</evidence>
<comment type="catalytic activity">
    <reaction evidence="8 11">
        <text>glycerol + ATP = sn-glycerol 3-phosphate + ADP + H(+)</text>
        <dbReference type="Rhea" id="RHEA:21644"/>
        <dbReference type="ChEBI" id="CHEBI:15378"/>
        <dbReference type="ChEBI" id="CHEBI:17754"/>
        <dbReference type="ChEBI" id="CHEBI:30616"/>
        <dbReference type="ChEBI" id="CHEBI:57597"/>
        <dbReference type="ChEBI" id="CHEBI:456216"/>
        <dbReference type="EC" id="2.7.1.30"/>
    </reaction>
</comment>
<feature type="binding site" evidence="11">
    <location>
        <position position="12"/>
    </location>
    <ligand>
        <name>ADP</name>
        <dbReference type="ChEBI" id="CHEBI:456216"/>
    </ligand>
</feature>
<feature type="binding site" evidence="11">
    <location>
        <position position="16"/>
    </location>
    <ligand>
        <name>ADP</name>
        <dbReference type="ChEBI" id="CHEBI:456216"/>
    </ligand>
</feature>
<dbReference type="GO" id="GO:0005829">
    <property type="term" value="C:cytosol"/>
    <property type="evidence" value="ECO:0007669"/>
    <property type="project" value="TreeGrafter"/>
</dbReference>
<dbReference type="NCBIfam" id="TIGR01311">
    <property type="entry name" value="glycerol_kin"/>
    <property type="match status" value="1"/>
</dbReference>
<comment type="subunit">
    <text evidence="10 11">Homotetramer and homodimer (in equilibrium).</text>
</comment>
<dbReference type="SUPFAM" id="SSF53067">
    <property type="entry name" value="Actin-like ATPase domain"/>
    <property type="match status" value="2"/>
</dbReference>
<dbReference type="GO" id="GO:0005524">
    <property type="term" value="F:ATP binding"/>
    <property type="evidence" value="ECO:0007669"/>
    <property type="project" value="UniProtKB-UniRule"/>
</dbReference>
<feature type="binding site" evidence="11">
    <location>
        <position position="12"/>
    </location>
    <ligand>
        <name>ATP</name>
        <dbReference type="ChEBI" id="CHEBI:30616"/>
    </ligand>
</feature>
<feature type="binding site" evidence="11">
    <location>
        <position position="82"/>
    </location>
    <ligand>
        <name>sn-glycerol 3-phosphate</name>
        <dbReference type="ChEBI" id="CHEBI:57597"/>
    </ligand>
</feature>
<dbReference type="PROSITE" id="PS00933">
    <property type="entry name" value="FGGY_KINASES_1"/>
    <property type="match status" value="1"/>
</dbReference>
<dbReference type="GO" id="GO:0006072">
    <property type="term" value="P:glycerol-3-phosphate metabolic process"/>
    <property type="evidence" value="ECO:0007669"/>
    <property type="project" value="InterPro"/>
</dbReference>
<dbReference type="HAMAP" id="MF_00186">
    <property type="entry name" value="Glycerol_kin"/>
    <property type="match status" value="1"/>
</dbReference>
<feature type="binding site" evidence="11">
    <location>
        <position position="83"/>
    </location>
    <ligand>
        <name>glycerol</name>
        <dbReference type="ChEBI" id="CHEBI:17754"/>
    </ligand>
</feature>
<dbReference type="UniPathway" id="UPA00618">
    <property type="reaction ID" value="UER00672"/>
</dbReference>
<feature type="binding site" evidence="11">
    <location>
        <position position="83"/>
    </location>
    <ligand>
        <name>sn-glycerol 3-phosphate</name>
        <dbReference type="ChEBI" id="CHEBI:57597"/>
    </ligand>
</feature>
<feature type="binding site" evidence="11">
    <location>
        <position position="134"/>
    </location>
    <ligand>
        <name>glycerol</name>
        <dbReference type="ChEBI" id="CHEBI:17754"/>
    </ligand>
</feature>
<evidence type="ECO:0000313" key="16">
    <source>
        <dbReference type="Proteomes" id="UP000250223"/>
    </source>
</evidence>
<dbReference type="InterPro" id="IPR018483">
    <property type="entry name" value="Carb_kinase_FGGY_CS"/>
</dbReference>
<evidence type="ECO:0000313" key="15">
    <source>
        <dbReference type="EMBL" id="SQB34012.1"/>
    </source>
</evidence>
<feature type="binding site" evidence="11">
    <location>
        <position position="265"/>
    </location>
    <ligand>
        <name>ATP</name>
        <dbReference type="ChEBI" id="CHEBI:30616"/>
    </ligand>
</feature>
<dbReference type="Pfam" id="PF00370">
    <property type="entry name" value="FGGY_N"/>
    <property type="match status" value="1"/>
</dbReference>
<dbReference type="EC" id="2.7.1.30" evidence="11"/>
<dbReference type="RefSeq" id="WP_111921325.1">
    <property type="nucleotide sequence ID" value="NZ_UAWC01000004.1"/>
</dbReference>
<dbReference type="InterPro" id="IPR018484">
    <property type="entry name" value="FGGY_N"/>
</dbReference>
<keyword evidence="3 11" id="KW-0808">Transferase</keyword>